<sequence>MKHAAVTATAISMAARQTTVAGPWGKGYCSWRVLLLPQRRRLWPIITPKDLVKGGSFSFATSISVLCTTSRGAFQTLTACVVRRWFNTTVTNSMGMTGRSFSCTGSLPSIRLQQLTSPTRMCS</sequence>
<proteinExistence type="predicted"/>
<protein>
    <submittedName>
        <fullName evidence="1">Putative secreted protein</fullName>
    </submittedName>
</protein>
<organism evidence="1">
    <name type="scientific">Ixodes ricinus</name>
    <name type="common">Common tick</name>
    <name type="synonym">Acarus ricinus</name>
    <dbReference type="NCBI Taxonomy" id="34613"/>
    <lineage>
        <taxon>Eukaryota</taxon>
        <taxon>Metazoa</taxon>
        <taxon>Ecdysozoa</taxon>
        <taxon>Arthropoda</taxon>
        <taxon>Chelicerata</taxon>
        <taxon>Arachnida</taxon>
        <taxon>Acari</taxon>
        <taxon>Parasitiformes</taxon>
        <taxon>Ixodida</taxon>
        <taxon>Ixodoidea</taxon>
        <taxon>Ixodidae</taxon>
        <taxon>Ixodinae</taxon>
        <taxon>Ixodes</taxon>
    </lineage>
</organism>
<evidence type="ECO:0000313" key="1">
    <source>
        <dbReference type="EMBL" id="MXU91524.1"/>
    </source>
</evidence>
<reference evidence="1" key="1">
    <citation type="submission" date="2019-12" db="EMBL/GenBank/DDBJ databases">
        <title>An insight into the sialome of adult female Ixodes ricinus ticks feeding for 6 days.</title>
        <authorList>
            <person name="Perner J."/>
            <person name="Ribeiro J.M.C."/>
        </authorList>
    </citation>
    <scope>NUCLEOTIDE SEQUENCE</scope>
    <source>
        <strain evidence="1">Semi-engorged</strain>
        <tissue evidence="1">Salivary glands</tissue>
    </source>
</reference>
<accession>A0A6B0UPU2</accession>
<dbReference type="EMBL" id="GIFC01009441">
    <property type="protein sequence ID" value="MXU91524.1"/>
    <property type="molecule type" value="Transcribed_RNA"/>
</dbReference>
<name>A0A6B0UPU2_IXORI</name>
<dbReference type="AlphaFoldDB" id="A0A6B0UPU2"/>